<feature type="region of interest" description="Disordered" evidence="1">
    <location>
        <begin position="102"/>
        <end position="126"/>
    </location>
</feature>
<reference evidence="2" key="1">
    <citation type="submission" date="2023-10" db="EMBL/GenBank/DDBJ databases">
        <authorList>
            <person name="Chen Y."/>
            <person name="Shah S."/>
            <person name="Dougan E. K."/>
            <person name="Thang M."/>
            <person name="Chan C."/>
        </authorList>
    </citation>
    <scope>NUCLEOTIDE SEQUENCE [LARGE SCALE GENOMIC DNA]</scope>
</reference>
<evidence type="ECO:0000313" key="3">
    <source>
        <dbReference type="Proteomes" id="UP001189429"/>
    </source>
</evidence>
<evidence type="ECO:0000256" key="1">
    <source>
        <dbReference type="SAM" id="MobiDB-lite"/>
    </source>
</evidence>
<evidence type="ECO:0000313" key="2">
    <source>
        <dbReference type="EMBL" id="CAK0887345.1"/>
    </source>
</evidence>
<organism evidence="2 3">
    <name type="scientific">Prorocentrum cordatum</name>
    <dbReference type="NCBI Taxonomy" id="2364126"/>
    <lineage>
        <taxon>Eukaryota</taxon>
        <taxon>Sar</taxon>
        <taxon>Alveolata</taxon>
        <taxon>Dinophyceae</taxon>
        <taxon>Prorocentrales</taxon>
        <taxon>Prorocentraceae</taxon>
        <taxon>Prorocentrum</taxon>
    </lineage>
</organism>
<feature type="compositionally biased region" description="Low complexity" evidence="1">
    <location>
        <begin position="309"/>
        <end position="334"/>
    </location>
</feature>
<feature type="non-terminal residue" evidence="2">
    <location>
        <position position="1"/>
    </location>
</feature>
<protein>
    <recommendedName>
        <fullName evidence="4">THIF-type NAD/FAD binding fold domain-containing protein</fullName>
    </recommendedName>
</protein>
<feature type="compositionally biased region" description="Low complexity" evidence="1">
    <location>
        <begin position="372"/>
        <end position="408"/>
    </location>
</feature>
<feature type="region of interest" description="Disordered" evidence="1">
    <location>
        <begin position="196"/>
        <end position="217"/>
    </location>
</feature>
<accession>A0ABN9WL82</accession>
<dbReference type="InterPro" id="IPR036291">
    <property type="entry name" value="NAD(P)-bd_dom_sf"/>
</dbReference>
<feature type="compositionally biased region" description="Basic and acidic residues" evidence="1">
    <location>
        <begin position="114"/>
        <end position="126"/>
    </location>
</feature>
<dbReference type="EMBL" id="CAUYUJ010018929">
    <property type="protein sequence ID" value="CAK0887345.1"/>
    <property type="molecule type" value="Genomic_DNA"/>
</dbReference>
<name>A0ABN9WL82_9DINO</name>
<feature type="region of interest" description="Disordered" evidence="1">
    <location>
        <begin position="273"/>
        <end position="428"/>
    </location>
</feature>
<comment type="caution">
    <text evidence="2">The sequence shown here is derived from an EMBL/GenBank/DDBJ whole genome shotgun (WGS) entry which is preliminary data.</text>
</comment>
<sequence length="458" mass="49699">RGARVCVVNRGRHHWGTADPSAGRAARVVADRRDLDEFAGRLQEATRRLGTKWDLVADFSAYDGSDIRASVKGLRTDFRIYAYISSDSVYEVGRWAGEKWKPGARPGGSGPLRVTEEMGTRPEEREVMESLNKADGYGHGKLEAEEELLAGVPQDSDCQLVFLRLPDVIGPYDGTLRLWAYWHWLRAGDVGAPPPQVQAYKRKKEDPSGVPSEVDPDPPLALVFSQDVARFMASLLDRPPPQGQRADAVNLCCEQQVPLSGVLQLLSDASTVPRKRPRLAPVKSPKTYLPSVDRPWPLDVRRAQERSTASSPPRWRRSCAAARPSSRRGAGDSPTRPAGPRRSCPTVPRTWPSGRPASTGTARTATAREARAPQARGAAPPRLGRAPVGTACRRGRRGLAAAREAAPGISWDPPPRAGPGCPSRTSRRRGGVVARGFATLHCVAWALKGMALGRAGPE</sequence>
<evidence type="ECO:0008006" key="4">
    <source>
        <dbReference type="Google" id="ProtNLM"/>
    </source>
</evidence>
<dbReference type="Proteomes" id="UP001189429">
    <property type="component" value="Unassembled WGS sequence"/>
</dbReference>
<proteinExistence type="predicted"/>
<gene>
    <name evidence="2" type="ORF">PCOR1329_LOCUS68432</name>
</gene>
<keyword evidence="3" id="KW-1185">Reference proteome</keyword>
<dbReference type="Gene3D" id="3.40.50.720">
    <property type="entry name" value="NAD(P)-binding Rossmann-like Domain"/>
    <property type="match status" value="1"/>
</dbReference>
<dbReference type="SUPFAM" id="SSF51735">
    <property type="entry name" value="NAD(P)-binding Rossmann-fold domains"/>
    <property type="match status" value="1"/>
</dbReference>